<dbReference type="AlphaFoldDB" id="A0A5C7GHX3"/>
<feature type="transmembrane region" description="Helical" evidence="1">
    <location>
        <begin position="45"/>
        <end position="66"/>
    </location>
</feature>
<dbReference type="RefSeq" id="WP_147768303.1">
    <property type="nucleotide sequence ID" value="NZ_VRKQ01000010.1"/>
</dbReference>
<keyword evidence="1" id="KW-1133">Transmembrane helix</keyword>
<gene>
    <name evidence="2" type="ORF">FUA22_11095</name>
</gene>
<accession>A0A5C7GHX3</accession>
<keyword evidence="1" id="KW-0812">Transmembrane</keyword>
<keyword evidence="3" id="KW-1185">Reference proteome</keyword>
<sequence>MSDKKHIDRLFQESFKDFEATPSDAVWKNIEANLKRKKKRRVIPIWWRYAGVAALLLLLLTVGGVFNGDIDNTNPIEVVGTENDNTSDSGIKTPDNFENTTNAVVSNSNEIKVISEEKATSIKNSNRTIVLQKETSIAETSYSKNKNKSQFDKNLKNNYPPYSNNNVIAENEVKEVIPNNNRLPDNVVNNNSIALVNTNKDKTNPLQNKSSENNTVSFFKDRIKETPKQTIAKNKEEDRTIEEALAENKDLLLKDDIKVSRWTVAPNAAPVYFNTLGNGSSIDPQFANNSKTGEVNMSYGLSASYALNDKISIRSGINKVNLGYNTNDVIIFQTTGLNSSASSLQNVKGNSINNNSFENVSIVSGQNFNKSGIPESFASTNNSINQTFGFIEIPLEIKYALSDKKLGVNVIGGFSSFFLNNNQIFSEAENGTRSFLGEANNLNKVSYSANLGLGFNYKITKKFDLNLEPMFKYQINTFNNTSGSFKPYIIGVYTGFAIKF</sequence>
<evidence type="ECO:0000256" key="1">
    <source>
        <dbReference type="SAM" id="Phobius"/>
    </source>
</evidence>
<keyword evidence="1" id="KW-0472">Membrane</keyword>
<dbReference type="EMBL" id="VRKQ01000010">
    <property type="protein sequence ID" value="TXG37103.1"/>
    <property type="molecule type" value="Genomic_DNA"/>
</dbReference>
<name>A0A5C7GHX3_9FLAO</name>
<organism evidence="2 3">
    <name type="scientific">Seonamhaeicola maritimus</name>
    <dbReference type="NCBI Taxonomy" id="2591822"/>
    <lineage>
        <taxon>Bacteria</taxon>
        <taxon>Pseudomonadati</taxon>
        <taxon>Bacteroidota</taxon>
        <taxon>Flavobacteriia</taxon>
        <taxon>Flavobacteriales</taxon>
        <taxon>Flavobacteriaceae</taxon>
    </lineage>
</organism>
<proteinExistence type="predicted"/>
<evidence type="ECO:0000313" key="2">
    <source>
        <dbReference type="EMBL" id="TXG37103.1"/>
    </source>
</evidence>
<protein>
    <submittedName>
        <fullName evidence="2">PorT family protein</fullName>
    </submittedName>
</protein>
<comment type="caution">
    <text evidence="2">The sequence shown here is derived from an EMBL/GenBank/DDBJ whole genome shotgun (WGS) entry which is preliminary data.</text>
</comment>
<reference evidence="2 3" key="1">
    <citation type="submission" date="2019-08" db="EMBL/GenBank/DDBJ databases">
        <title>Seonamhaeicola sediminis sp. nov., isolated from marine sediment.</title>
        <authorList>
            <person name="Cao W.R."/>
        </authorList>
    </citation>
    <scope>NUCLEOTIDE SEQUENCE [LARGE SCALE GENOMIC DNA]</scope>
    <source>
        <strain evidence="2 3">1505</strain>
    </source>
</reference>
<dbReference type="Proteomes" id="UP000321080">
    <property type="component" value="Unassembled WGS sequence"/>
</dbReference>
<evidence type="ECO:0000313" key="3">
    <source>
        <dbReference type="Proteomes" id="UP000321080"/>
    </source>
</evidence>
<dbReference type="OrthoDB" id="1113942at2"/>